<dbReference type="RefSeq" id="WP_253716380.1">
    <property type="nucleotide sequence ID" value="NZ_CP051522.1"/>
</dbReference>
<sequence length="97" mass="10947">MVWSMASLCCTHLGIPLTLPIGVNSYENNTTHFFNGAYGLGDLLKDNGYVLSFVMGADAEFGGLRALLKTHGNFKIKDLNYYRQSGKVSRDYFVWWE</sequence>
<dbReference type="EMBL" id="CP051635">
    <property type="protein sequence ID" value="UTC99862.1"/>
    <property type="molecule type" value="Genomic_DNA"/>
</dbReference>
<evidence type="ECO:0000313" key="1">
    <source>
        <dbReference type="EMBL" id="UTC99862.1"/>
    </source>
</evidence>
<reference evidence="1" key="1">
    <citation type="submission" date="2020-04" db="EMBL/GenBank/DDBJ databases">
        <title>Comparative genomics of oral phylogroup-2 Treponema strains.</title>
        <authorList>
            <person name="Zeng H."/>
            <person name="Chan Y.K."/>
            <person name="Watt R.M."/>
        </authorList>
    </citation>
    <scope>NUCLEOTIDE SEQUENCE</scope>
    <source>
        <strain evidence="1">OMZ 905</strain>
    </source>
</reference>
<dbReference type="Proteomes" id="UP001056981">
    <property type="component" value="Chromosome"/>
</dbReference>
<dbReference type="PANTHER" id="PTHR47371:SF3">
    <property type="entry name" value="PHOSPHOGLYCEROL TRANSFERASE I"/>
    <property type="match status" value="1"/>
</dbReference>
<gene>
    <name evidence="1" type="ORF">E4N86_03740</name>
</gene>
<dbReference type="Gene3D" id="3.40.720.10">
    <property type="entry name" value="Alkaline Phosphatase, subunit A"/>
    <property type="match status" value="1"/>
</dbReference>
<accession>A0A9Q9BMX5</accession>
<organism evidence="1 2">
    <name type="scientific">Treponema denticola</name>
    <dbReference type="NCBI Taxonomy" id="158"/>
    <lineage>
        <taxon>Bacteria</taxon>
        <taxon>Pseudomonadati</taxon>
        <taxon>Spirochaetota</taxon>
        <taxon>Spirochaetia</taxon>
        <taxon>Spirochaetales</taxon>
        <taxon>Treponemataceae</taxon>
        <taxon>Treponema</taxon>
    </lineage>
</organism>
<proteinExistence type="predicted"/>
<dbReference type="InterPro" id="IPR017850">
    <property type="entry name" value="Alkaline_phosphatase_core_sf"/>
</dbReference>
<dbReference type="AlphaFoldDB" id="A0A9Q9BMX5"/>
<dbReference type="InterPro" id="IPR050448">
    <property type="entry name" value="OpgB/LTA_synthase_biosynth"/>
</dbReference>
<dbReference type="PANTHER" id="PTHR47371">
    <property type="entry name" value="LIPOTEICHOIC ACID SYNTHASE"/>
    <property type="match status" value="1"/>
</dbReference>
<name>A0A9Q9BMX5_TREDN</name>
<evidence type="ECO:0000313" key="2">
    <source>
        <dbReference type="Proteomes" id="UP001056981"/>
    </source>
</evidence>
<protein>
    <submittedName>
        <fullName evidence="1">Uncharacterized protein</fullName>
    </submittedName>
</protein>